<evidence type="ECO:0000313" key="2">
    <source>
        <dbReference type="Proteomes" id="UP001597497"/>
    </source>
</evidence>
<dbReference type="InterPro" id="IPR000801">
    <property type="entry name" value="Esterase-like"/>
</dbReference>
<sequence>MSTIHTFQINMPQLQNRERTIRIYLPPDYATSSKRYPVLYMQDGQNVFDASTSAYGTSWHVHETMNQRFARQEDEGWIVVGIDCGHGLTRYNEYSPWSSSVLREMKSDIEQDAGGEGALYAEFVATTLKSHIDGHYRTRPEREHTLIAGSSMGGMISMYTGLTYSHVYSGIGAFSTAVWFQTEAYYAFLEQQPHYKHMKIYTDIGTEETSNAELAAFPQIYVSGAEGQYARLKKAGYGEDQLAFVIEEGAPHNETAWAQRFPGALAWLLS</sequence>
<evidence type="ECO:0000313" key="1">
    <source>
        <dbReference type="EMBL" id="MFD2672607.1"/>
    </source>
</evidence>
<name>A0ABW5RCB7_9BACL</name>
<keyword evidence="1" id="KW-0378">Hydrolase</keyword>
<accession>A0ABW5RCB7</accession>
<dbReference type="PANTHER" id="PTHR48098:SF6">
    <property type="entry name" value="FERRI-BACILLIBACTIN ESTERASE BESA"/>
    <property type="match status" value="1"/>
</dbReference>
<dbReference type="EMBL" id="JBHUMM010000042">
    <property type="protein sequence ID" value="MFD2672607.1"/>
    <property type="molecule type" value="Genomic_DNA"/>
</dbReference>
<reference evidence="2" key="1">
    <citation type="journal article" date="2019" name="Int. J. Syst. Evol. Microbiol.">
        <title>The Global Catalogue of Microorganisms (GCM) 10K type strain sequencing project: providing services to taxonomists for standard genome sequencing and annotation.</title>
        <authorList>
            <consortium name="The Broad Institute Genomics Platform"/>
            <consortium name="The Broad Institute Genome Sequencing Center for Infectious Disease"/>
            <person name="Wu L."/>
            <person name="Ma J."/>
        </authorList>
    </citation>
    <scope>NUCLEOTIDE SEQUENCE [LARGE SCALE GENOMIC DNA]</scope>
    <source>
        <strain evidence="2">KCTC 33676</strain>
    </source>
</reference>
<proteinExistence type="predicted"/>
<keyword evidence="2" id="KW-1185">Reference proteome</keyword>
<dbReference type="Proteomes" id="UP001597497">
    <property type="component" value="Unassembled WGS sequence"/>
</dbReference>
<gene>
    <name evidence="1" type="ORF">ACFSUC_13645</name>
</gene>
<dbReference type="InterPro" id="IPR050583">
    <property type="entry name" value="Mycobacterial_A85_antigen"/>
</dbReference>
<dbReference type="InterPro" id="IPR029058">
    <property type="entry name" value="AB_hydrolase_fold"/>
</dbReference>
<dbReference type="Gene3D" id="3.40.50.1820">
    <property type="entry name" value="alpha/beta hydrolase"/>
    <property type="match status" value="1"/>
</dbReference>
<dbReference type="GO" id="GO:0016787">
    <property type="term" value="F:hydrolase activity"/>
    <property type="evidence" value="ECO:0007669"/>
    <property type="project" value="UniProtKB-KW"/>
</dbReference>
<comment type="caution">
    <text evidence="1">The sequence shown here is derived from an EMBL/GenBank/DDBJ whole genome shotgun (WGS) entry which is preliminary data.</text>
</comment>
<dbReference type="SUPFAM" id="SSF53474">
    <property type="entry name" value="alpha/beta-Hydrolases"/>
    <property type="match status" value="1"/>
</dbReference>
<protein>
    <submittedName>
        <fullName evidence="1">Alpha/beta hydrolase</fullName>
    </submittedName>
</protein>
<dbReference type="Pfam" id="PF00756">
    <property type="entry name" value="Esterase"/>
    <property type="match status" value="1"/>
</dbReference>
<dbReference type="RefSeq" id="WP_379930170.1">
    <property type="nucleotide sequence ID" value="NZ_JBHUMM010000042.1"/>
</dbReference>
<organism evidence="1 2">
    <name type="scientific">Marinicrinis sediminis</name>
    <dbReference type="NCBI Taxonomy" id="1652465"/>
    <lineage>
        <taxon>Bacteria</taxon>
        <taxon>Bacillati</taxon>
        <taxon>Bacillota</taxon>
        <taxon>Bacilli</taxon>
        <taxon>Bacillales</taxon>
        <taxon>Paenibacillaceae</taxon>
    </lineage>
</organism>
<dbReference type="PANTHER" id="PTHR48098">
    <property type="entry name" value="ENTEROCHELIN ESTERASE-RELATED"/>
    <property type="match status" value="1"/>
</dbReference>